<feature type="compositionally biased region" description="Polar residues" evidence="1">
    <location>
        <begin position="138"/>
        <end position="147"/>
    </location>
</feature>
<protein>
    <submittedName>
        <fullName evidence="2">Uncharacterized protein</fullName>
    </submittedName>
</protein>
<gene>
    <name evidence="2" type="ORF">WJX84_004853</name>
</gene>
<dbReference type="Proteomes" id="UP001485043">
    <property type="component" value="Unassembled WGS sequence"/>
</dbReference>
<evidence type="ECO:0000256" key="1">
    <source>
        <dbReference type="SAM" id="MobiDB-lite"/>
    </source>
</evidence>
<name>A0AAW1SCA5_9CHLO</name>
<feature type="region of interest" description="Disordered" evidence="1">
    <location>
        <begin position="177"/>
        <end position="212"/>
    </location>
</feature>
<accession>A0AAW1SCA5</accession>
<feature type="region of interest" description="Disordered" evidence="1">
    <location>
        <begin position="70"/>
        <end position="151"/>
    </location>
</feature>
<feature type="compositionally biased region" description="Basic and acidic residues" evidence="1">
    <location>
        <begin position="186"/>
        <end position="198"/>
    </location>
</feature>
<dbReference type="EMBL" id="JALJOV010001688">
    <property type="protein sequence ID" value="KAK9843574.1"/>
    <property type="molecule type" value="Genomic_DNA"/>
</dbReference>
<reference evidence="2 3" key="1">
    <citation type="journal article" date="2024" name="Nat. Commun.">
        <title>Phylogenomics reveals the evolutionary origins of lichenization in chlorophyte algae.</title>
        <authorList>
            <person name="Puginier C."/>
            <person name="Libourel C."/>
            <person name="Otte J."/>
            <person name="Skaloud P."/>
            <person name="Haon M."/>
            <person name="Grisel S."/>
            <person name="Petersen M."/>
            <person name="Berrin J.G."/>
            <person name="Delaux P.M."/>
            <person name="Dal Grande F."/>
            <person name="Keller J."/>
        </authorList>
    </citation>
    <scope>NUCLEOTIDE SEQUENCE [LARGE SCALE GENOMIC DNA]</scope>
    <source>
        <strain evidence="2 3">SAG 2523</strain>
    </source>
</reference>
<proteinExistence type="predicted"/>
<keyword evidence="3" id="KW-1185">Reference proteome</keyword>
<feature type="compositionally biased region" description="Polar residues" evidence="1">
    <location>
        <begin position="201"/>
        <end position="212"/>
    </location>
</feature>
<evidence type="ECO:0000313" key="3">
    <source>
        <dbReference type="Proteomes" id="UP001485043"/>
    </source>
</evidence>
<sequence length="212" mass="22917">MVPAQTALEAYWNRSKATQGMPDNILRWAEDMQEYWASRESLEEMVRAQCLDWPEACNYICATSLIPEVTTPRSPSPGAATNTGRLPCKQRQAAPSHSLTAPAPAGSPETASSWRSAPASVIPGCKQPAPRPAPQAIYNRTTPQQHGRVQKQAPIRLEQASPAGRREAVTGLSTLTYSSSANQQHQEYRCAKAAREGALHPTSSPAGLTSLQ</sequence>
<comment type="caution">
    <text evidence="2">The sequence shown here is derived from an EMBL/GenBank/DDBJ whole genome shotgun (WGS) entry which is preliminary data.</text>
</comment>
<evidence type="ECO:0000313" key="2">
    <source>
        <dbReference type="EMBL" id="KAK9843574.1"/>
    </source>
</evidence>
<dbReference type="AlphaFoldDB" id="A0AAW1SCA5"/>
<organism evidence="2 3">
    <name type="scientific">Apatococcus fuscideae</name>
    <dbReference type="NCBI Taxonomy" id="2026836"/>
    <lineage>
        <taxon>Eukaryota</taxon>
        <taxon>Viridiplantae</taxon>
        <taxon>Chlorophyta</taxon>
        <taxon>core chlorophytes</taxon>
        <taxon>Trebouxiophyceae</taxon>
        <taxon>Chlorellales</taxon>
        <taxon>Chlorellaceae</taxon>
        <taxon>Apatococcus</taxon>
    </lineage>
</organism>